<dbReference type="GO" id="GO:0005886">
    <property type="term" value="C:plasma membrane"/>
    <property type="evidence" value="ECO:0007669"/>
    <property type="project" value="UniProtKB-SubCell"/>
</dbReference>
<dbReference type="PANTHER" id="PTHR30487:SF0">
    <property type="entry name" value="PREPILIN LEADER PEPTIDASE_N-METHYLTRANSFERASE-RELATED"/>
    <property type="match status" value="1"/>
</dbReference>
<keyword evidence="4 7" id="KW-0812">Transmembrane</keyword>
<proteinExistence type="inferred from homology"/>
<dbReference type="InterPro" id="IPR000045">
    <property type="entry name" value="Prepilin_IV_endopep_pep"/>
</dbReference>
<evidence type="ECO:0000256" key="5">
    <source>
        <dbReference type="ARBA" id="ARBA00022989"/>
    </source>
</evidence>
<accession>A0A5B9EG14</accession>
<feature type="transmembrane region" description="Helical" evidence="7">
    <location>
        <begin position="281"/>
        <end position="303"/>
    </location>
</feature>
<dbReference type="AlphaFoldDB" id="A0A5B9EG14"/>
<dbReference type="EMBL" id="CP042806">
    <property type="protein sequence ID" value="QEE29287.1"/>
    <property type="molecule type" value="Genomic_DNA"/>
</dbReference>
<protein>
    <submittedName>
        <fullName evidence="10">Prepilin peptidase</fullName>
    </submittedName>
</protein>
<evidence type="ECO:0000256" key="4">
    <source>
        <dbReference type="ARBA" id="ARBA00022692"/>
    </source>
</evidence>
<feature type="domain" description="Prepilin type IV endopeptidase peptidase" evidence="8">
    <location>
        <begin position="208"/>
        <end position="268"/>
    </location>
</feature>
<dbReference type="Pfam" id="PF06750">
    <property type="entry name" value="A24_N_bact"/>
    <property type="match status" value="1"/>
</dbReference>
<evidence type="ECO:0000256" key="1">
    <source>
        <dbReference type="ARBA" id="ARBA00004651"/>
    </source>
</evidence>
<evidence type="ECO:0000259" key="9">
    <source>
        <dbReference type="Pfam" id="PF06750"/>
    </source>
</evidence>
<dbReference type="Gene3D" id="1.20.120.1220">
    <property type="match status" value="1"/>
</dbReference>
<feature type="transmembrane region" description="Helical" evidence="7">
    <location>
        <begin position="243"/>
        <end position="269"/>
    </location>
</feature>
<evidence type="ECO:0000313" key="11">
    <source>
        <dbReference type="Proteomes" id="UP000321820"/>
    </source>
</evidence>
<keyword evidence="6 7" id="KW-0472">Membrane</keyword>
<dbReference type="InterPro" id="IPR010627">
    <property type="entry name" value="Prepilin_pept_A24_N"/>
</dbReference>
<comment type="similarity">
    <text evidence="2">Belongs to the peptidase A24 family.</text>
</comment>
<dbReference type="GO" id="GO:0004190">
    <property type="term" value="F:aspartic-type endopeptidase activity"/>
    <property type="evidence" value="ECO:0007669"/>
    <property type="project" value="InterPro"/>
</dbReference>
<dbReference type="GO" id="GO:0006465">
    <property type="term" value="P:signal peptide processing"/>
    <property type="evidence" value="ECO:0007669"/>
    <property type="project" value="TreeGrafter"/>
</dbReference>
<evidence type="ECO:0000313" key="10">
    <source>
        <dbReference type="EMBL" id="QEE29287.1"/>
    </source>
</evidence>
<feature type="domain" description="Prepilin peptidase A24 N-terminal" evidence="9">
    <location>
        <begin position="13"/>
        <end position="90"/>
    </location>
</feature>
<dbReference type="Proteomes" id="UP000321820">
    <property type="component" value="Chromosome"/>
</dbReference>
<evidence type="ECO:0000259" key="8">
    <source>
        <dbReference type="Pfam" id="PF01478"/>
    </source>
</evidence>
<gene>
    <name evidence="10" type="ORF">FTW19_15565</name>
</gene>
<dbReference type="Pfam" id="PF01478">
    <property type="entry name" value="Peptidase_A24"/>
    <property type="match status" value="1"/>
</dbReference>
<dbReference type="KEGG" id="talb:FTW19_15565"/>
<evidence type="ECO:0000256" key="7">
    <source>
        <dbReference type="SAM" id="Phobius"/>
    </source>
</evidence>
<dbReference type="RefSeq" id="WP_147648481.1">
    <property type="nucleotide sequence ID" value="NZ_CP042806.1"/>
</dbReference>
<comment type="subcellular location">
    <subcellularLocation>
        <location evidence="1">Cell membrane</location>
        <topology evidence="1">Multi-pass membrane protein</topology>
    </subcellularLocation>
</comment>
<dbReference type="OrthoDB" id="9789291at2"/>
<dbReference type="PANTHER" id="PTHR30487">
    <property type="entry name" value="TYPE 4 PREPILIN-LIKE PROTEINS LEADER PEPTIDE-PROCESSING ENZYME"/>
    <property type="match status" value="1"/>
</dbReference>
<evidence type="ECO:0000256" key="2">
    <source>
        <dbReference type="ARBA" id="ARBA00005801"/>
    </source>
</evidence>
<feature type="transmembrane region" description="Helical" evidence="7">
    <location>
        <begin position="6"/>
        <end position="26"/>
    </location>
</feature>
<keyword evidence="3" id="KW-1003">Cell membrane</keyword>
<feature type="transmembrane region" description="Helical" evidence="7">
    <location>
        <begin position="202"/>
        <end position="223"/>
    </location>
</feature>
<feature type="transmembrane region" description="Helical" evidence="7">
    <location>
        <begin position="147"/>
        <end position="167"/>
    </location>
</feature>
<keyword evidence="11" id="KW-1185">Reference proteome</keyword>
<evidence type="ECO:0000256" key="6">
    <source>
        <dbReference type="ARBA" id="ARBA00023136"/>
    </source>
</evidence>
<evidence type="ECO:0000256" key="3">
    <source>
        <dbReference type="ARBA" id="ARBA00022475"/>
    </source>
</evidence>
<feature type="transmembrane region" description="Helical" evidence="7">
    <location>
        <begin position="117"/>
        <end position="135"/>
    </location>
</feature>
<sequence length="311" mass="34165">MELSSLVLIGSFVLGLLLGSFLNVCISRLPLGESVIGGRSMCRSCGKTVRWYDNIPLLSWVILRARCRDCKAAISWRYPAVELATALWFLRSGSILWRDWNFTCDFCNQYQIQTNRVILDLAVLAAGYLLIGLMVMDWQTHTLPDSFTLTGIILGFALTCVHAMYLAPGEGELHLHRQVKLNSAGAGRSTGDLFITGPEAVVLGRVVAIAGAMLLLLIFHWAYKALRKREGMGMGDVKLLGMIAAFFGWWPAVLALFIGTVTATVFAVIQMARGRADRLTELPYGSFLAIGGLITAMAGPMLIEWYAGLLR</sequence>
<dbReference type="InterPro" id="IPR050882">
    <property type="entry name" value="Prepilin_peptidase/N-MTase"/>
</dbReference>
<keyword evidence="5 7" id="KW-1133">Transmembrane helix</keyword>
<name>A0A5B9EG14_9BACT</name>
<organism evidence="10 11">
    <name type="scientific">Terriglobus albidus</name>
    <dbReference type="NCBI Taxonomy" id="1592106"/>
    <lineage>
        <taxon>Bacteria</taxon>
        <taxon>Pseudomonadati</taxon>
        <taxon>Acidobacteriota</taxon>
        <taxon>Terriglobia</taxon>
        <taxon>Terriglobales</taxon>
        <taxon>Acidobacteriaceae</taxon>
        <taxon>Terriglobus</taxon>
    </lineage>
</organism>
<reference evidence="10 11" key="1">
    <citation type="submission" date="2019-08" db="EMBL/GenBank/DDBJ databases">
        <title>Complete genome sequence of Terriglobus albidus strain ORNL.</title>
        <authorList>
            <person name="Podar M."/>
        </authorList>
    </citation>
    <scope>NUCLEOTIDE SEQUENCE [LARGE SCALE GENOMIC DNA]</scope>
    <source>
        <strain evidence="10 11">ORNL</strain>
    </source>
</reference>